<keyword evidence="2" id="KW-1185">Reference proteome</keyword>
<gene>
    <name evidence="1" type="ORF">M413DRAFT_108715</name>
</gene>
<dbReference type="HOGENOM" id="CLU_2399914_0_0_1"/>
<protein>
    <submittedName>
        <fullName evidence="1">Uncharacterized protein</fullName>
    </submittedName>
</protein>
<organism evidence="1 2">
    <name type="scientific">Hebeloma cylindrosporum</name>
    <dbReference type="NCBI Taxonomy" id="76867"/>
    <lineage>
        <taxon>Eukaryota</taxon>
        <taxon>Fungi</taxon>
        <taxon>Dikarya</taxon>
        <taxon>Basidiomycota</taxon>
        <taxon>Agaricomycotina</taxon>
        <taxon>Agaricomycetes</taxon>
        <taxon>Agaricomycetidae</taxon>
        <taxon>Agaricales</taxon>
        <taxon>Agaricineae</taxon>
        <taxon>Hymenogastraceae</taxon>
        <taxon>Hebeloma</taxon>
    </lineage>
</organism>
<dbReference type="EMBL" id="KN831768">
    <property type="protein sequence ID" value="KIM49457.1"/>
    <property type="molecule type" value="Genomic_DNA"/>
</dbReference>
<evidence type="ECO:0000313" key="1">
    <source>
        <dbReference type="EMBL" id="KIM49457.1"/>
    </source>
</evidence>
<sequence>MEKANQACGHLLVRVGRPQLKEEKEAFGIWVSQRKASRICPKSRRVRFCFPMFNLHVTAIRLQASLTTALDFVFSPSQSHLVFRFSLSFNFVS</sequence>
<reference evidence="1 2" key="1">
    <citation type="submission" date="2014-04" db="EMBL/GenBank/DDBJ databases">
        <authorList>
            <consortium name="DOE Joint Genome Institute"/>
            <person name="Kuo A."/>
            <person name="Gay G."/>
            <person name="Dore J."/>
            <person name="Kohler A."/>
            <person name="Nagy L.G."/>
            <person name="Floudas D."/>
            <person name="Copeland A."/>
            <person name="Barry K.W."/>
            <person name="Cichocki N."/>
            <person name="Veneault-Fourrey C."/>
            <person name="LaButti K."/>
            <person name="Lindquist E.A."/>
            <person name="Lipzen A."/>
            <person name="Lundell T."/>
            <person name="Morin E."/>
            <person name="Murat C."/>
            <person name="Sun H."/>
            <person name="Tunlid A."/>
            <person name="Henrissat B."/>
            <person name="Grigoriev I.V."/>
            <person name="Hibbett D.S."/>
            <person name="Martin F."/>
            <person name="Nordberg H.P."/>
            <person name="Cantor M.N."/>
            <person name="Hua S.X."/>
        </authorList>
    </citation>
    <scope>NUCLEOTIDE SEQUENCE [LARGE SCALE GENOMIC DNA]</scope>
    <source>
        <strain evidence="2">h7</strain>
    </source>
</reference>
<dbReference type="AlphaFoldDB" id="A0A0C2Z8J6"/>
<reference evidence="2" key="2">
    <citation type="submission" date="2015-01" db="EMBL/GenBank/DDBJ databases">
        <title>Evolutionary Origins and Diversification of the Mycorrhizal Mutualists.</title>
        <authorList>
            <consortium name="DOE Joint Genome Institute"/>
            <consortium name="Mycorrhizal Genomics Consortium"/>
            <person name="Kohler A."/>
            <person name="Kuo A."/>
            <person name="Nagy L.G."/>
            <person name="Floudas D."/>
            <person name="Copeland A."/>
            <person name="Barry K.W."/>
            <person name="Cichocki N."/>
            <person name="Veneault-Fourrey C."/>
            <person name="LaButti K."/>
            <person name="Lindquist E.A."/>
            <person name="Lipzen A."/>
            <person name="Lundell T."/>
            <person name="Morin E."/>
            <person name="Murat C."/>
            <person name="Riley R."/>
            <person name="Ohm R."/>
            <person name="Sun H."/>
            <person name="Tunlid A."/>
            <person name="Henrissat B."/>
            <person name="Grigoriev I.V."/>
            <person name="Hibbett D.S."/>
            <person name="Martin F."/>
        </authorList>
    </citation>
    <scope>NUCLEOTIDE SEQUENCE [LARGE SCALE GENOMIC DNA]</scope>
    <source>
        <strain evidence="2">h7</strain>
    </source>
</reference>
<name>A0A0C2Z8J6_HEBCY</name>
<dbReference type="Proteomes" id="UP000053424">
    <property type="component" value="Unassembled WGS sequence"/>
</dbReference>
<proteinExistence type="predicted"/>
<accession>A0A0C2Z8J6</accession>
<evidence type="ECO:0000313" key="2">
    <source>
        <dbReference type="Proteomes" id="UP000053424"/>
    </source>
</evidence>